<dbReference type="EMBL" id="KZ303878">
    <property type="protein sequence ID" value="PHZ07366.1"/>
    <property type="molecule type" value="Genomic_DNA"/>
</dbReference>
<gene>
    <name evidence="2" type="ORF">RHIMIDRAFT_274939</name>
</gene>
<evidence type="ECO:0000313" key="2">
    <source>
        <dbReference type="EMBL" id="PHZ07366.1"/>
    </source>
</evidence>
<feature type="compositionally biased region" description="Polar residues" evidence="1">
    <location>
        <begin position="1"/>
        <end position="11"/>
    </location>
</feature>
<sequence length="292" mass="33443">MKRHSTSFSSERPSKGAKLNECTVAPTQEVNYSSTVNQEVQQKIDKQNALLKFKTEQKTLKEVKCSSCGLTTHARSTNNFPDERVENFVSKTSLPNVCNNQQLVQHTKDLADYTTKVLFVRSLFANFIFIKLLDDGQAISIIEQSLFTNIFAAMTGNGKRAPNYLKEYFTLFCELTTVDRDSLKSINYSSILSIAGKQYEVLTHEQRSIANCSLVYFIYKQKQGSEPSWPSSVPCTSMWSKYQPDQCDSDTLYSKPHLFFKWFYFLSQEVQKKSLPKCMCIVNSESFHSLMF</sequence>
<accession>A0A2G4SG45</accession>
<protein>
    <submittedName>
        <fullName evidence="2">Uncharacterized protein</fullName>
    </submittedName>
</protein>
<organism evidence="2 3">
    <name type="scientific">Rhizopus microsporus ATCC 52813</name>
    <dbReference type="NCBI Taxonomy" id="1340429"/>
    <lineage>
        <taxon>Eukaryota</taxon>
        <taxon>Fungi</taxon>
        <taxon>Fungi incertae sedis</taxon>
        <taxon>Mucoromycota</taxon>
        <taxon>Mucoromycotina</taxon>
        <taxon>Mucoromycetes</taxon>
        <taxon>Mucorales</taxon>
        <taxon>Mucorineae</taxon>
        <taxon>Rhizopodaceae</taxon>
        <taxon>Rhizopus</taxon>
    </lineage>
</organism>
<proteinExistence type="predicted"/>
<dbReference type="AlphaFoldDB" id="A0A2G4SG45"/>
<name>A0A2G4SG45_RHIZD</name>
<feature type="region of interest" description="Disordered" evidence="1">
    <location>
        <begin position="1"/>
        <end position="20"/>
    </location>
</feature>
<dbReference type="Proteomes" id="UP000242254">
    <property type="component" value="Unassembled WGS sequence"/>
</dbReference>
<evidence type="ECO:0000313" key="3">
    <source>
        <dbReference type="Proteomes" id="UP000242254"/>
    </source>
</evidence>
<evidence type="ECO:0000256" key="1">
    <source>
        <dbReference type="SAM" id="MobiDB-lite"/>
    </source>
</evidence>
<keyword evidence="3" id="KW-1185">Reference proteome</keyword>
<reference evidence="2 3" key="1">
    <citation type="journal article" date="2016" name="Proc. Natl. Acad. Sci. U.S.A.">
        <title>Lipid metabolic changes in an early divergent fungus govern the establishment of a mutualistic symbiosis with endobacteria.</title>
        <authorList>
            <person name="Lastovetsky O.A."/>
            <person name="Gaspar M.L."/>
            <person name="Mondo S.J."/>
            <person name="LaButti K.M."/>
            <person name="Sandor L."/>
            <person name="Grigoriev I.V."/>
            <person name="Henry S.A."/>
            <person name="Pawlowska T.E."/>
        </authorList>
    </citation>
    <scope>NUCLEOTIDE SEQUENCE [LARGE SCALE GENOMIC DNA]</scope>
    <source>
        <strain evidence="2 3">ATCC 52813</strain>
    </source>
</reference>
<dbReference type="RefSeq" id="XP_023461074.1">
    <property type="nucleotide sequence ID" value="XM_023612509.1"/>
</dbReference>
<dbReference type="GeneID" id="35443498"/>